<dbReference type="InterPro" id="IPR018060">
    <property type="entry name" value="HTH_AraC"/>
</dbReference>
<dbReference type="SMART" id="SM00342">
    <property type="entry name" value="HTH_ARAC"/>
    <property type="match status" value="1"/>
</dbReference>
<dbReference type="InterPro" id="IPR014710">
    <property type="entry name" value="RmlC-like_jellyroll"/>
</dbReference>
<dbReference type="PANTHER" id="PTHR43280:SF27">
    <property type="entry name" value="TRANSCRIPTIONAL REGULATOR MTLR"/>
    <property type="match status" value="1"/>
</dbReference>
<dbReference type="InterPro" id="IPR020449">
    <property type="entry name" value="Tscrpt_reg_AraC-type_HTH"/>
</dbReference>
<dbReference type="SUPFAM" id="SSF46689">
    <property type="entry name" value="Homeodomain-like"/>
    <property type="match status" value="2"/>
</dbReference>
<dbReference type="InterPro" id="IPR018062">
    <property type="entry name" value="HTH_AraC-typ_CS"/>
</dbReference>
<organism evidence="5 6">
    <name type="scientific">Botrimarina mediterranea</name>
    <dbReference type="NCBI Taxonomy" id="2528022"/>
    <lineage>
        <taxon>Bacteria</taxon>
        <taxon>Pseudomonadati</taxon>
        <taxon>Planctomycetota</taxon>
        <taxon>Planctomycetia</taxon>
        <taxon>Pirellulales</taxon>
        <taxon>Lacipirellulaceae</taxon>
        <taxon>Botrimarina</taxon>
    </lineage>
</organism>
<dbReference type="PANTHER" id="PTHR43280">
    <property type="entry name" value="ARAC-FAMILY TRANSCRIPTIONAL REGULATOR"/>
    <property type="match status" value="1"/>
</dbReference>
<evidence type="ECO:0000313" key="6">
    <source>
        <dbReference type="Proteomes" id="UP000316426"/>
    </source>
</evidence>
<dbReference type="Gene3D" id="2.60.120.10">
    <property type="entry name" value="Jelly Rolls"/>
    <property type="match status" value="1"/>
</dbReference>
<protein>
    <submittedName>
        <fullName evidence="5">HTH-type transcriptional activator Btr</fullName>
    </submittedName>
</protein>
<dbReference type="InterPro" id="IPR009057">
    <property type="entry name" value="Homeodomain-like_sf"/>
</dbReference>
<dbReference type="SUPFAM" id="SSF51182">
    <property type="entry name" value="RmlC-like cupins"/>
    <property type="match status" value="1"/>
</dbReference>
<dbReference type="Gene3D" id="1.10.10.60">
    <property type="entry name" value="Homeodomain-like"/>
    <property type="match status" value="2"/>
</dbReference>
<keyword evidence="2" id="KW-0238">DNA-binding</keyword>
<keyword evidence="1" id="KW-0805">Transcription regulation</keyword>
<sequence length="299" mass="33132">MPIYREAIETLPDQSLRLLRWSASLADVRVCVSPRRSAPLDGSGARWHAHRQVELTYVHSGSGVRFCGDHIGEINSPELVLIGADVPHYWSGLRQSSGVALQWDIGPSGPLGSLRETARLNALWEASRRGLLFPRRVAISVGGVLRDMPRRSNLRRLADLLGVLDQLASGERHATRLSSKPFVVGSHAAHAETVSRTIDLLVNHFHEPLSLDDLSQAVGVSRATLCRAFRRYTGRSVVEFLNEVRIDHAKRRLIESDEAVASIAFAVGFTNLSNFNRRFRESVGKSPRAYRSECFVAPA</sequence>
<dbReference type="EMBL" id="CP036349">
    <property type="protein sequence ID" value="QDV72429.1"/>
    <property type="molecule type" value="Genomic_DNA"/>
</dbReference>
<feature type="domain" description="HTH araC/xylS-type" evidence="4">
    <location>
        <begin position="195"/>
        <end position="293"/>
    </location>
</feature>
<dbReference type="PROSITE" id="PS01124">
    <property type="entry name" value="HTH_ARAC_FAMILY_2"/>
    <property type="match status" value="1"/>
</dbReference>
<dbReference type="GO" id="GO:0003700">
    <property type="term" value="F:DNA-binding transcription factor activity"/>
    <property type="evidence" value="ECO:0007669"/>
    <property type="project" value="InterPro"/>
</dbReference>
<dbReference type="KEGG" id="bmei:Spa11_06040"/>
<gene>
    <name evidence="5" type="primary">btr</name>
    <name evidence="5" type="ORF">Spa11_06040</name>
</gene>
<evidence type="ECO:0000256" key="2">
    <source>
        <dbReference type="ARBA" id="ARBA00023125"/>
    </source>
</evidence>
<dbReference type="PROSITE" id="PS00041">
    <property type="entry name" value="HTH_ARAC_FAMILY_1"/>
    <property type="match status" value="1"/>
</dbReference>
<evidence type="ECO:0000259" key="4">
    <source>
        <dbReference type="PROSITE" id="PS01124"/>
    </source>
</evidence>
<name>A0A518K3T1_9BACT</name>
<proteinExistence type="predicted"/>
<reference evidence="5 6" key="1">
    <citation type="submission" date="2019-02" db="EMBL/GenBank/DDBJ databases">
        <title>Deep-cultivation of Planctomycetes and their phenomic and genomic characterization uncovers novel biology.</title>
        <authorList>
            <person name="Wiegand S."/>
            <person name="Jogler M."/>
            <person name="Boedeker C."/>
            <person name="Pinto D."/>
            <person name="Vollmers J."/>
            <person name="Rivas-Marin E."/>
            <person name="Kohn T."/>
            <person name="Peeters S.H."/>
            <person name="Heuer A."/>
            <person name="Rast P."/>
            <person name="Oberbeckmann S."/>
            <person name="Bunk B."/>
            <person name="Jeske O."/>
            <person name="Meyerdierks A."/>
            <person name="Storesund J.E."/>
            <person name="Kallscheuer N."/>
            <person name="Luecker S."/>
            <person name="Lage O.M."/>
            <person name="Pohl T."/>
            <person name="Merkel B.J."/>
            <person name="Hornburger P."/>
            <person name="Mueller R.-W."/>
            <person name="Bruemmer F."/>
            <person name="Labrenz M."/>
            <person name="Spormann A.M."/>
            <person name="Op den Camp H."/>
            <person name="Overmann J."/>
            <person name="Amann R."/>
            <person name="Jetten M.S.M."/>
            <person name="Mascher T."/>
            <person name="Medema M.H."/>
            <person name="Devos D.P."/>
            <person name="Kaster A.-K."/>
            <person name="Ovreas L."/>
            <person name="Rohde M."/>
            <person name="Galperin M.Y."/>
            <person name="Jogler C."/>
        </authorList>
    </citation>
    <scope>NUCLEOTIDE SEQUENCE [LARGE SCALE GENOMIC DNA]</scope>
    <source>
        <strain evidence="5 6">Spa11</strain>
    </source>
</reference>
<dbReference type="PRINTS" id="PR00032">
    <property type="entry name" value="HTHARAC"/>
</dbReference>
<evidence type="ECO:0000256" key="3">
    <source>
        <dbReference type="ARBA" id="ARBA00023163"/>
    </source>
</evidence>
<keyword evidence="6" id="KW-1185">Reference proteome</keyword>
<keyword evidence="3" id="KW-0804">Transcription</keyword>
<dbReference type="AlphaFoldDB" id="A0A518K3T1"/>
<dbReference type="GO" id="GO:0043565">
    <property type="term" value="F:sequence-specific DNA binding"/>
    <property type="evidence" value="ECO:0007669"/>
    <property type="project" value="InterPro"/>
</dbReference>
<evidence type="ECO:0000256" key="1">
    <source>
        <dbReference type="ARBA" id="ARBA00023015"/>
    </source>
</evidence>
<dbReference type="Pfam" id="PF12833">
    <property type="entry name" value="HTH_18"/>
    <property type="match status" value="1"/>
</dbReference>
<dbReference type="InterPro" id="IPR011051">
    <property type="entry name" value="RmlC_Cupin_sf"/>
</dbReference>
<accession>A0A518K3T1</accession>
<dbReference type="RefSeq" id="WP_145107258.1">
    <property type="nucleotide sequence ID" value="NZ_CP036349.1"/>
</dbReference>
<dbReference type="Proteomes" id="UP000316426">
    <property type="component" value="Chromosome"/>
</dbReference>
<evidence type="ECO:0000313" key="5">
    <source>
        <dbReference type="EMBL" id="QDV72429.1"/>
    </source>
</evidence>